<keyword evidence="1" id="KW-0472">Membrane</keyword>
<feature type="transmembrane region" description="Helical" evidence="1">
    <location>
        <begin position="20"/>
        <end position="40"/>
    </location>
</feature>
<dbReference type="EMBL" id="JBHUIV010000014">
    <property type="protein sequence ID" value="MFD2201629.1"/>
    <property type="molecule type" value="Genomic_DNA"/>
</dbReference>
<keyword evidence="1" id="KW-0812">Transmembrane</keyword>
<evidence type="ECO:0000313" key="4">
    <source>
        <dbReference type="Proteomes" id="UP001597414"/>
    </source>
</evidence>
<dbReference type="GO" id="GO:0016491">
    <property type="term" value="F:oxidoreductase activity"/>
    <property type="evidence" value="ECO:0007669"/>
    <property type="project" value="UniProtKB-KW"/>
</dbReference>
<dbReference type="EC" id="1.14.19.-" evidence="3"/>
<evidence type="ECO:0000313" key="3">
    <source>
        <dbReference type="EMBL" id="MFD2201629.1"/>
    </source>
</evidence>
<sequence length="243" mass="29241">MNCSVNQKETYSDYLDPKGIVIGLSIIILWSISLFLLLSWDFEWSNPFVYISILIQMHLYTGLFITAHDAMHGIVSSNKRINHLIGWLSALLFSYNFYWKLFPKHHEHHRFVATDKDPDYHESGKFFIWYLSFIKQYVSVWQILLMAVTFNVLKLFLPTENLIIFWMLPAILSTFQLFYFGTYLPHKGESENKHHSNSQKKNHFWAFISCYFFGYHYEHHDSPGTPWWRLWRIKEEYQNHKII</sequence>
<organism evidence="3 4">
    <name type="scientific">Shivajiella indica</name>
    <dbReference type="NCBI Taxonomy" id="872115"/>
    <lineage>
        <taxon>Bacteria</taxon>
        <taxon>Pseudomonadati</taxon>
        <taxon>Bacteroidota</taxon>
        <taxon>Cytophagia</taxon>
        <taxon>Cytophagales</taxon>
        <taxon>Cyclobacteriaceae</taxon>
        <taxon>Shivajiella</taxon>
    </lineage>
</organism>
<keyword evidence="4" id="KW-1185">Reference proteome</keyword>
<comment type="caution">
    <text evidence="3">The sequence shown here is derived from an EMBL/GenBank/DDBJ whole genome shotgun (WGS) entry which is preliminary data.</text>
</comment>
<protein>
    <submittedName>
        <fullName evidence="3">Fatty acid desaturase</fullName>
        <ecNumber evidence="3">1.14.19.-</ecNumber>
    </submittedName>
</protein>
<feature type="domain" description="Fatty acid desaturase" evidence="2">
    <location>
        <begin position="137"/>
        <end position="236"/>
    </location>
</feature>
<dbReference type="InterPro" id="IPR005804">
    <property type="entry name" value="FA_desaturase_dom"/>
</dbReference>
<reference evidence="4" key="1">
    <citation type="journal article" date="2019" name="Int. J. Syst. Evol. Microbiol.">
        <title>The Global Catalogue of Microorganisms (GCM) 10K type strain sequencing project: providing services to taxonomists for standard genome sequencing and annotation.</title>
        <authorList>
            <consortium name="The Broad Institute Genomics Platform"/>
            <consortium name="The Broad Institute Genome Sequencing Center for Infectious Disease"/>
            <person name="Wu L."/>
            <person name="Ma J."/>
        </authorList>
    </citation>
    <scope>NUCLEOTIDE SEQUENCE [LARGE SCALE GENOMIC DNA]</scope>
    <source>
        <strain evidence="4">KCTC 19812</strain>
    </source>
</reference>
<evidence type="ECO:0000259" key="2">
    <source>
        <dbReference type="Pfam" id="PF00487"/>
    </source>
</evidence>
<keyword evidence="3" id="KW-0560">Oxidoreductase</keyword>
<dbReference type="RefSeq" id="WP_380801711.1">
    <property type="nucleotide sequence ID" value="NZ_JBHUIV010000014.1"/>
</dbReference>
<dbReference type="Proteomes" id="UP001597414">
    <property type="component" value="Unassembled WGS sequence"/>
</dbReference>
<feature type="transmembrane region" description="Helical" evidence="1">
    <location>
        <begin position="137"/>
        <end position="157"/>
    </location>
</feature>
<name>A0ABW5B8S2_9BACT</name>
<feature type="domain" description="Fatty acid desaturase" evidence="2">
    <location>
        <begin position="48"/>
        <end position="136"/>
    </location>
</feature>
<accession>A0ABW5B8S2</accession>
<evidence type="ECO:0000256" key="1">
    <source>
        <dbReference type="SAM" id="Phobius"/>
    </source>
</evidence>
<feature type="transmembrane region" description="Helical" evidence="1">
    <location>
        <begin position="80"/>
        <end position="99"/>
    </location>
</feature>
<gene>
    <name evidence="3" type="ORF">ACFSKV_08625</name>
</gene>
<proteinExistence type="predicted"/>
<feature type="transmembrane region" description="Helical" evidence="1">
    <location>
        <begin position="47"/>
        <end position="68"/>
    </location>
</feature>
<feature type="transmembrane region" description="Helical" evidence="1">
    <location>
        <begin position="163"/>
        <end position="184"/>
    </location>
</feature>
<keyword evidence="1" id="KW-1133">Transmembrane helix</keyword>
<dbReference type="Pfam" id="PF00487">
    <property type="entry name" value="FA_desaturase"/>
    <property type="match status" value="2"/>
</dbReference>